<dbReference type="InterPro" id="IPR032307">
    <property type="entry name" value="PepSY_TM-like_2"/>
</dbReference>
<reference evidence="2 3" key="1">
    <citation type="submission" date="2016-05" db="EMBL/GenBank/DDBJ databases">
        <title>Compelete Genome Sequence of Bacteriochlorophyll-Synthesizing Bacterium Porphyrobacter neustonensis DSM 9434.</title>
        <authorList>
            <person name="Shi X.-L."/>
            <person name="Wu Y.-H."/>
            <person name="Cheng H."/>
            <person name="Xu L."/>
            <person name="Zhang X.-Q."/>
            <person name="Wang C.-S."/>
            <person name="Xu X.-W."/>
        </authorList>
    </citation>
    <scope>NUCLEOTIDE SEQUENCE [LARGE SCALE GENOMIC DNA]</scope>
    <source>
        <strain evidence="2 3">DSM 9434</strain>
    </source>
</reference>
<dbReference type="AlphaFoldDB" id="A0A192D6T7"/>
<dbReference type="EMBL" id="CP016033">
    <property type="protein sequence ID" value="ANK14213.1"/>
    <property type="molecule type" value="Genomic_DNA"/>
</dbReference>
<gene>
    <name evidence="2" type="ORF">A9D12_08260</name>
</gene>
<feature type="transmembrane region" description="Helical" evidence="1">
    <location>
        <begin position="189"/>
        <end position="207"/>
    </location>
</feature>
<accession>A0A192D6T7</accession>
<dbReference type="KEGG" id="pns:A9D12_08260"/>
<name>A0A192D6T7_9SPHN</name>
<organism evidence="2 3">
    <name type="scientific">Erythrobacter neustonensis</name>
    <dbReference type="NCBI Taxonomy" id="1112"/>
    <lineage>
        <taxon>Bacteria</taxon>
        <taxon>Pseudomonadati</taxon>
        <taxon>Pseudomonadota</taxon>
        <taxon>Alphaproteobacteria</taxon>
        <taxon>Sphingomonadales</taxon>
        <taxon>Erythrobacteraceae</taxon>
        <taxon>Erythrobacter/Porphyrobacter group</taxon>
        <taxon>Erythrobacter</taxon>
    </lineage>
</organism>
<dbReference type="Pfam" id="PF16357">
    <property type="entry name" value="PepSY_TM_like_2"/>
    <property type="match status" value="1"/>
</dbReference>
<sequence length="209" mass="22430">MRAAGKTRSRQFWSKQLHTWHWISAAVSLAGILVFSVTGITLNHAASIGGEPQVRQINDRLSPAAQTALAGARDSGLAPLPARVARDLEAVTGIAAGGRAAEWSADEVYLTVPGPGRDAWASIDRTTGRIEAEITNRGAVSFLNDLHKGRNTGTAWFWFIDALAVAAIIFTVTGLLLLQLHARRRPSTWPLVGIGVAVPVVVILFFLHL</sequence>
<feature type="transmembrane region" description="Helical" evidence="1">
    <location>
        <begin position="20"/>
        <end position="42"/>
    </location>
</feature>
<dbReference type="STRING" id="1112.A9D12_08260"/>
<evidence type="ECO:0000313" key="2">
    <source>
        <dbReference type="EMBL" id="ANK14213.1"/>
    </source>
</evidence>
<dbReference type="Proteomes" id="UP000078263">
    <property type="component" value="Chromosome"/>
</dbReference>
<evidence type="ECO:0000313" key="3">
    <source>
        <dbReference type="Proteomes" id="UP000078263"/>
    </source>
</evidence>
<proteinExistence type="predicted"/>
<evidence type="ECO:0008006" key="4">
    <source>
        <dbReference type="Google" id="ProtNLM"/>
    </source>
</evidence>
<keyword evidence="3" id="KW-1185">Reference proteome</keyword>
<dbReference type="OrthoDB" id="27171at2"/>
<feature type="transmembrane region" description="Helical" evidence="1">
    <location>
        <begin position="155"/>
        <end position="177"/>
    </location>
</feature>
<dbReference type="PANTHER" id="PTHR40115:SF1">
    <property type="entry name" value="INNER MEMBRANE PROTEIN WITH PEPSY TM HELIX"/>
    <property type="match status" value="1"/>
</dbReference>
<dbReference type="PANTHER" id="PTHR40115">
    <property type="entry name" value="INNER MEMBRANE PROTEIN WITH PEPSY TM HELIX"/>
    <property type="match status" value="1"/>
</dbReference>
<keyword evidence="1" id="KW-0472">Membrane</keyword>
<keyword evidence="1" id="KW-0812">Transmembrane</keyword>
<evidence type="ECO:0000256" key="1">
    <source>
        <dbReference type="SAM" id="Phobius"/>
    </source>
</evidence>
<keyword evidence="1" id="KW-1133">Transmembrane helix</keyword>
<protein>
    <recommendedName>
        <fullName evidence="4">Peptidase</fullName>
    </recommendedName>
</protein>